<dbReference type="RefSeq" id="WP_133491211.1">
    <property type="nucleotide sequence ID" value="NZ_AQPF01000001.1"/>
</dbReference>
<dbReference type="EMBL" id="AQPF01000001">
    <property type="protein sequence ID" value="KAF0808358.1"/>
    <property type="molecule type" value="Genomic_DNA"/>
</dbReference>
<dbReference type="Gene3D" id="3.30.2310.20">
    <property type="entry name" value="RelE-like"/>
    <property type="match status" value="1"/>
</dbReference>
<accession>A0ABQ6YE75</accession>
<organism evidence="1 2">
    <name type="scientific">Alcanivorax xiamenensis</name>
    <dbReference type="NCBI Taxonomy" id="1177156"/>
    <lineage>
        <taxon>Bacteria</taxon>
        <taxon>Pseudomonadati</taxon>
        <taxon>Pseudomonadota</taxon>
        <taxon>Gammaproteobacteria</taxon>
        <taxon>Oceanospirillales</taxon>
        <taxon>Alcanivoracaceae</taxon>
        <taxon>Alcanivorax</taxon>
    </lineage>
</organism>
<dbReference type="InterPro" id="IPR035093">
    <property type="entry name" value="RelE/ParE_toxin_dom_sf"/>
</dbReference>
<proteinExistence type="predicted"/>
<protein>
    <submittedName>
        <fullName evidence="1">Plasmid maintenance system killer protein</fullName>
    </submittedName>
</protein>
<dbReference type="Proteomes" id="UP000771797">
    <property type="component" value="Unassembled WGS sequence"/>
</dbReference>
<reference evidence="1 2" key="1">
    <citation type="submission" date="2012-09" db="EMBL/GenBank/DDBJ databases">
        <title>Genome Sequence of alkane-degrading Bacterium Alcanivorax sp. 6-D-6.</title>
        <authorList>
            <person name="Lai Q."/>
            <person name="Shao Z."/>
        </authorList>
    </citation>
    <scope>NUCLEOTIDE SEQUENCE [LARGE SCALE GENOMIC DNA]</scope>
    <source>
        <strain evidence="1 2">6-D-6</strain>
    </source>
</reference>
<name>A0ABQ6YE75_9GAMM</name>
<dbReference type="Pfam" id="PF05015">
    <property type="entry name" value="HigB-like_toxin"/>
    <property type="match status" value="1"/>
</dbReference>
<dbReference type="PANTHER" id="PTHR40266:SF2">
    <property type="entry name" value="TOXIN HIGB-1"/>
    <property type="match status" value="1"/>
</dbReference>
<sequence>MILTFADKRTRTLFKQGRGPGLPPDIARRAVRKLDYIHFASTLLDLAVPAGNRLHALKGNRQGQHAIRINDQWRICFRFRDGDAFEVEVCDYHD</sequence>
<gene>
    <name evidence="1" type="ORF">A6D6_00067</name>
</gene>
<comment type="caution">
    <text evidence="1">The sequence shown here is derived from an EMBL/GenBank/DDBJ whole genome shotgun (WGS) entry which is preliminary data.</text>
</comment>
<evidence type="ECO:0000313" key="2">
    <source>
        <dbReference type="Proteomes" id="UP000771797"/>
    </source>
</evidence>
<dbReference type="PANTHER" id="PTHR40266">
    <property type="entry name" value="TOXIN HIGB-1"/>
    <property type="match status" value="1"/>
</dbReference>
<dbReference type="SUPFAM" id="SSF143011">
    <property type="entry name" value="RelE-like"/>
    <property type="match status" value="1"/>
</dbReference>
<evidence type="ECO:0000313" key="1">
    <source>
        <dbReference type="EMBL" id="KAF0808358.1"/>
    </source>
</evidence>
<dbReference type="InterPro" id="IPR007711">
    <property type="entry name" value="HigB-1"/>
</dbReference>
<keyword evidence="2" id="KW-1185">Reference proteome</keyword>